<dbReference type="AlphaFoldDB" id="A0A8E5N747"/>
<feature type="transmembrane region" description="Helical" evidence="9">
    <location>
        <begin position="283"/>
        <end position="304"/>
    </location>
</feature>
<reference evidence="11" key="1">
    <citation type="submission" date="2019-01" db="EMBL/GenBank/DDBJ databases">
        <title>Complete Chloroplast Genome of Blidingia minima.</title>
        <authorList>
            <person name="Gao D."/>
        </authorList>
    </citation>
    <scope>NUCLEOTIDE SEQUENCE</scope>
</reference>
<sequence length="324" mass="38401">MLFLLFHLHPLNLVLITKKIFYSFIMNNYRFEFYMFEPITLIPSSLMSVSWRAIRQYFYFTWPEQLKELLFQRRIGQIALHTLLKLIAIPLLANFLATNLIFSPVVHQLWTKQSDVFLHRYLEKQAYQEFEAYQNEIYFDFFLNPSLYTKQYDQVQRYTIDYCILHNGCHPLEYEGSRVQSKLQEKMVEITKKYNQKSIDTLIRLLGDALTLTVFFSIVATSGPQVFLLKVVILESLSGLHDITRSVMIIFTVNLLVGYHSPRGWELILQILIDRGNWPLGETFILFVVGTLPVIIDTCFKYWIFRYLNKSLPTTVVTYHRMIE</sequence>
<dbReference type="GO" id="GO:1902600">
    <property type="term" value="P:proton transmembrane transport"/>
    <property type="evidence" value="ECO:0007669"/>
    <property type="project" value="UniProtKB-KW"/>
</dbReference>
<evidence type="ECO:0000256" key="10">
    <source>
        <dbReference type="SAM" id="SignalP"/>
    </source>
</evidence>
<keyword evidence="6" id="KW-0406">Ion transport</keyword>
<name>A0A8E5N747_9CHLO</name>
<keyword evidence="10" id="KW-0732">Signal</keyword>
<keyword evidence="7 9" id="KW-0472">Membrane</keyword>
<evidence type="ECO:0000256" key="3">
    <source>
        <dbReference type="ARBA" id="ARBA00022692"/>
    </source>
</evidence>
<comment type="subcellular location">
    <subcellularLocation>
        <location evidence="1">Membrane</location>
        <topology evidence="1">Multi-pass membrane protein</topology>
    </subcellularLocation>
</comment>
<gene>
    <name evidence="11" type="primary">cemA</name>
</gene>
<evidence type="ECO:0000256" key="6">
    <source>
        <dbReference type="ARBA" id="ARBA00023065"/>
    </source>
</evidence>
<geneLocation type="chloroplast" evidence="11"/>
<evidence type="ECO:0000256" key="5">
    <source>
        <dbReference type="ARBA" id="ARBA00022989"/>
    </source>
</evidence>
<evidence type="ECO:0000256" key="9">
    <source>
        <dbReference type="SAM" id="Phobius"/>
    </source>
</evidence>
<proteinExistence type="inferred from homology"/>
<feature type="transmembrane region" description="Helical" evidence="9">
    <location>
        <begin position="202"/>
        <end position="223"/>
    </location>
</feature>
<feature type="signal peptide" evidence="10">
    <location>
        <begin position="1"/>
        <end position="16"/>
    </location>
</feature>
<keyword evidence="4" id="KW-0375">Hydrogen ion transport</keyword>
<evidence type="ECO:0000313" key="11">
    <source>
        <dbReference type="EMBL" id="QUX32820.1"/>
    </source>
</evidence>
<dbReference type="GO" id="GO:0016020">
    <property type="term" value="C:membrane"/>
    <property type="evidence" value="ECO:0007669"/>
    <property type="project" value="UniProtKB-SubCell"/>
</dbReference>
<organism evidence="11">
    <name type="scientific">Blidingia minima</name>
    <dbReference type="NCBI Taxonomy" id="63414"/>
    <lineage>
        <taxon>Eukaryota</taxon>
        <taxon>Viridiplantae</taxon>
        <taxon>Chlorophyta</taxon>
        <taxon>core chlorophytes</taxon>
        <taxon>Ulvophyceae</taxon>
        <taxon>OUU clade</taxon>
        <taxon>Ulvales</taxon>
        <taxon>Ulvaceae</taxon>
        <taxon>Blidingia</taxon>
    </lineage>
</organism>
<comment type="similarity">
    <text evidence="8">Belongs to the CemA family.</text>
</comment>
<keyword evidence="11" id="KW-0150">Chloroplast</keyword>
<keyword evidence="3 9" id="KW-0812">Transmembrane</keyword>
<keyword evidence="2" id="KW-0813">Transport</keyword>
<dbReference type="EMBL" id="MK408749">
    <property type="protein sequence ID" value="QUX32820.1"/>
    <property type="molecule type" value="Genomic_DNA"/>
</dbReference>
<evidence type="ECO:0000256" key="1">
    <source>
        <dbReference type="ARBA" id="ARBA00004141"/>
    </source>
</evidence>
<dbReference type="InterPro" id="IPR004282">
    <property type="entry name" value="CemA"/>
</dbReference>
<dbReference type="PANTHER" id="PTHR33650">
    <property type="entry name" value="CHLOROPLAST ENVELOPE MEMBRANE PROTEIN-RELATED"/>
    <property type="match status" value="1"/>
</dbReference>
<dbReference type="PANTHER" id="PTHR33650:SF2">
    <property type="entry name" value="CHLOROPLAST ENVELOPE MEMBRANE PROTEIN"/>
    <property type="match status" value="1"/>
</dbReference>
<accession>A0A8E5N747</accession>
<protein>
    <submittedName>
        <fullName evidence="11">Chloroplast envelope membrane protein</fullName>
    </submittedName>
</protein>
<keyword evidence="11" id="KW-0934">Plastid</keyword>
<dbReference type="Pfam" id="PF03040">
    <property type="entry name" value="CemA"/>
    <property type="match status" value="1"/>
</dbReference>
<feature type="transmembrane region" description="Helical" evidence="9">
    <location>
        <begin position="78"/>
        <end position="102"/>
    </location>
</feature>
<evidence type="ECO:0000256" key="8">
    <source>
        <dbReference type="ARBA" id="ARBA00043980"/>
    </source>
</evidence>
<evidence type="ECO:0000256" key="7">
    <source>
        <dbReference type="ARBA" id="ARBA00023136"/>
    </source>
</evidence>
<keyword evidence="5 9" id="KW-1133">Transmembrane helix</keyword>
<evidence type="ECO:0000256" key="4">
    <source>
        <dbReference type="ARBA" id="ARBA00022781"/>
    </source>
</evidence>
<evidence type="ECO:0000256" key="2">
    <source>
        <dbReference type="ARBA" id="ARBA00022448"/>
    </source>
</evidence>
<feature type="chain" id="PRO_5034440539" evidence="10">
    <location>
        <begin position="17"/>
        <end position="324"/>
    </location>
</feature>